<protein>
    <recommendedName>
        <fullName evidence="9">Dof zinc finger protein</fullName>
    </recommendedName>
</protein>
<comment type="caution">
    <text evidence="12">The sequence shown here is derived from an EMBL/GenBank/DDBJ whole genome shotgun (WGS) entry which is preliminary data.</text>
</comment>
<evidence type="ECO:0000256" key="4">
    <source>
        <dbReference type="ARBA" id="ARBA00023015"/>
    </source>
</evidence>
<keyword evidence="5 8" id="KW-0238">DNA-binding</keyword>
<evidence type="ECO:0000256" key="6">
    <source>
        <dbReference type="ARBA" id="ARBA00023163"/>
    </source>
</evidence>
<keyword evidence="6 9" id="KW-0804">Transcription</keyword>
<dbReference type="GO" id="GO:0008270">
    <property type="term" value="F:zinc ion binding"/>
    <property type="evidence" value="ECO:0007669"/>
    <property type="project" value="UniProtKB-KW"/>
</dbReference>
<keyword evidence="7 8" id="KW-0539">Nucleus</keyword>
<evidence type="ECO:0000256" key="10">
    <source>
        <dbReference type="SAM" id="MobiDB-lite"/>
    </source>
</evidence>
<evidence type="ECO:0000313" key="13">
    <source>
        <dbReference type="Proteomes" id="UP001210211"/>
    </source>
</evidence>
<keyword evidence="3 9" id="KW-0862">Zinc</keyword>
<dbReference type="PROSITE" id="PS50884">
    <property type="entry name" value="ZF_DOF_2"/>
    <property type="match status" value="1"/>
</dbReference>
<gene>
    <name evidence="12" type="ORF">LUZ61_010340</name>
</gene>
<feature type="compositionally biased region" description="Low complexity" evidence="10">
    <location>
        <begin position="111"/>
        <end position="141"/>
    </location>
</feature>
<feature type="region of interest" description="Disordered" evidence="10">
    <location>
        <begin position="95"/>
        <end position="141"/>
    </location>
</feature>
<dbReference type="GO" id="GO:0003677">
    <property type="term" value="F:DNA binding"/>
    <property type="evidence" value="ECO:0007669"/>
    <property type="project" value="UniProtKB-UniRule"/>
</dbReference>
<dbReference type="AlphaFoldDB" id="A0AAD5ZZ21"/>
<dbReference type="InterPro" id="IPR045174">
    <property type="entry name" value="Dof"/>
</dbReference>
<name>A0AAD5ZZ21_9POAL</name>
<evidence type="ECO:0000256" key="1">
    <source>
        <dbReference type="ARBA" id="ARBA00022723"/>
    </source>
</evidence>
<organism evidence="12 13">
    <name type="scientific">Rhynchospora tenuis</name>
    <dbReference type="NCBI Taxonomy" id="198213"/>
    <lineage>
        <taxon>Eukaryota</taxon>
        <taxon>Viridiplantae</taxon>
        <taxon>Streptophyta</taxon>
        <taxon>Embryophyta</taxon>
        <taxon>Tracheophyta</taxon>
        <taxon>Spermatophyta</taxon>
        <taxon>Magnoliopsida</taxon>
        <taxon>Liliopsida</taxon>
        <taxon>Poales</taxon>
        <taxon>Cyperaceae</taxon>
        <taxon>Cyperoideae</taxon>
        <taxon>Rhynchosporeae</taxon>
        <taxon>Rhynchospora</taxon>
    </lineage>
</organism>
<dbReference type="Pfam" id="PF02701">
    <property type="entry name" value="Zn_ribbon_Dof"/>
    <property type="match status" value="1"/>
</dbReference>
<dbReference type="GO" id="GO:0005634">
    <property type="term" value="C:nucleus"/>
    <property type="evidence" value="ECO:0007669"/>
    <property type="project" value="UniProtKB-SubCell"/>
</dbReference>
<comment type="subcellular location">
    <subcellularLocation>
        <location evidence="8 9">Nucleus</location>
    </subcellularLocation>
</comment>
<evidence type="ECO:0000256" key="7">
    <source>
        <dbReference type="ARBA" id="ARBA00023242"/>
    </source>
</evidence>
<evidence type="ECO:0000256" key="5">
    <source>
        <dbReference type="ARBA" id="ARBA00023125"/>
    </source>
</evidence>
<dbReference type="GO" id="GO:0003700">
    <property type="term" value="F:DNA-binding transcription factor activity"/>
    <property type="evidence" value="ECO:0007669"/>
    <property type="project" value="UniProtKB-UniRule"/>
</dbReference>
<proteinExistence type="predicted"/>
<comment type="function">
    <text evidence="9">Transcription factor that binds specifically to a 5'-AA[AG]G-3' consensus core sequence.</text>
</comment>
<dbReference type="EMBL" id="JAMRDG010000001">
    <property type="protein sequence ID" value="KAJ3706635.1"/>
    <property type="molecule type" value="Genomic_DNA"/>
</dbReference>
<dbReference type="PANTHER" id="PTHR31992:SF316">
    <property type="entry name" value="DOF ZINC FINGER PROTEIN DOF1.2"/>
    <property type="match status" value="1"/>
</dbReference>
<keyword evidence="4 9" id="KW-0805">Transcription regulation</keyword>
<evidence type="ECO:0000259" key="11">
    <source>
        <dbReference type="PROSITE" id="PS50884"/>
    </source>
</evidence>
<evidence type="ECO:0000313" key="12">
    <source>
        <dbReference type="EMBL" id="KAJ3706635.1"/>
    </source>
</evidence>
<dbReference type="PANTHER" id="PTHR31992">
    <property type="entry name" value="DOF ZINC FINGER PROTEIN DOF1.4-RELATED"/>
    <property type="match status" value="1"/>
</dbReference>
<dbReference type="PROSITE" id="PS01361">
    <property type="entry name" value="ZF_DOF_1"/>
    <property type="match status" value="1"/>
</dbReference>
<evidence type="ECO:0000256" key="3">
    <source>
        <dbReference type="ARBA" id="ARBA00022833"/>
    </source>
</evidence>
<keyword evidence="2 8" id="KW-0863">Zinc-finger</keyword>
<evidence type="ECO:0000256" key="9">
    <source>
        <dbReference type="RuleBase" id="RU369094"/>
    </source>
</evidence>
<evidence type="ECO:0000256" key="2">
    <source>
        <dbReference type="ARBA" id="ARBA00022771"/>
    </source>
</evidence>
<keyword evidence="13" id="KW-1185">Reference proteome</keyword>
<feature type="domain" description="Dof-type" evidence="11">
    <location>
        <begin position="56"/>
        <end position="110"/>
    </location>
</feature>
<reference evidence="12 13" key="1">
    <citation type="journal article" date="2022" name="Cell">
        <title>Repeat-based holocentromeres influence genome architecture and karyotype evolution.</title>
        <authorList>
            <person name="Hofstatter P.G."/>
            <person name="Thangavel G."/>
            <person name="Lux T."/>
            <person name="Neumann P."/>
            <person name="Vondrak T."/>
            <person name="Novak P."/>
            <person name="Zhang M."/>
            <person name="Costa L."/>
            <person name="Castellani M."/>
            <person name="Scott A."/>
            <person name="Toegelov H."/>
            <person name="Fuchs J."/>
            <person name="Mata-Sucre Y."/>
            <person name="Dias Y."/>
            <person name="Vanzela A.L.L."/>
            <person name="Huettel B."/>
            <person name="Almeida C.C.S."/>
            <person name="Simkova H."/>
            <person name="Souza G."/>
            <person name="Pedrosa-Harand A."/>
            <person name="Macas J."/>
            <person name="Mayer K.F.X."/>
            <person name="Houben A."/>
            <person name="Marques A."/>
        </authorList>
    </citation>
    <scope>NUCLEOTIDE SEQUENCE [LARGE SCALE GENOMIC DNA]</scope>
    <source>
        <strain evidence="12">RhyTen1mFocal</strain>
    </source>
</reference>
<dbReference type="Proteomes" id="UP001210211">
    <property type="component" value="Unassembled WGS sequence"/>
</dbReference>
<keyword evidence="1 9" id="KW-0479">Metal-binding</keyword>
<dbReference type="InterPro" id="IPR003851">
    <property type="entry name" value="Znf_Dof"/>
</dbReference>
<evidence type="ECO:0000256" key="8">
    <source>
        <dbReference type="PROSITE-ProRule" id="PRU00071"/>
    </source>
</evidence>
<sequence>MDTATHWPHQELGLVKPMEEMVPASANASATAGNTLAQARPQMMERRARPQKEKALNCPRCNSTNTKFCYYNNYSLTQPRYFCKTCRRYWTEGGSLRNVPVGGGSRKNKRPSSSTTATQATATAGGATTHSTTAATTVSPSSVISSHARKLMHEAQDLNLAFNHHTVPVPEFSFPSLESSTIRSTNGGPNGSVGTISAMELLRSGIGSGSLATGFVPLPVPEYTTGFGLQHDFRPPHTLAFSLDASVGVGAGGGASAVGGGFVGMPSVQETGNGSRLLFPFGDLKPVISSGASEYENNNKEQGLFWNAMLGGGSGATGGGATGDGVSGNGASW</sequence>
<accession>A0AAD5ZZ21</accession>